<feature type="region of interest" description="Disordered" evidence="1">
    <location>
        <begin position="90"/>
        <end position="126"/>
    </location>
</feature>
<dbReference type="Proteomes" id="UP000192578">
    <property type="component" value="Unassembled WGS sequence"/>
</dbReference>
<comment type="caution">
    <text evidence="3">The sequence shown here is derived from an EMBL/GenBank/DDBJ whole genome shotgun (WGS) entry which is preliminary data.</text>
</comment>
<dbReference type="AlphaFoldDB" id="A0A9X6NCJ6"/>
<feature type="compositionally biased region" description="Polar residues" evidence="1">
    <location>
        <begin position="90"/>
        <end position="110"/>
    </location>
</feature>
<keyword evidence="2" id="KW-0732">Signal</keyword>
<evidence type="ECO:0000256" key="1">
    <source>
        <dbReference type="SAM" id="MobiDB-lite"/>
    </source>
</evidence>
<accession>A0A9X6NCJ6</accession>
<evidence type="ECO:0000313" key="4">
    <source>
        <dbReference type="Proteomes" id="UP000192578"/>
    </source>
</evidence>
<name>A0A9X6NCJ6_HYPEX</name>
<dbReference type="OrthoDB" id="10598759at2759"/>
<feature type="signal peptide" evidence="2">
    <location>
        <begin position="1"/>
        <end position="31"/>
    </location>
</feature>
<gene>
    <name evidence="3" type="ORF">BV898_16057</name>
</gene>
<dbReference type="EMBL" id="MTYJ01000232">
    <property type="protein sequence ID" value="OWA51582.1"/>
    <property type="molecule type" value="Genomic_DNA"/>
</dbReference>
<keyword evidence="4" id="KW-1185">Reference proteome</keyword>
<proteinExistence type="predicted"/>
<feature type="chain" id="PRO_5040961034" evidence="2">
    <location>
        <begin position="32"/>
        <end position="146"/>
    </location>
</feature>
<evidence type="ECO:0000313" key="3">
    <source>
        <dbReference type="EMBL" id="OWA51582.1"/>
    </source>
</evidence>
<organism evidence="3 4">
    <name type="scientific">Hypsibius exemplaris</name>
    <name type="common">Freshwater tardigrade</name>
    <dbReference type="NCBI Taxonomy" id="2072580"/>
    <lineage>
        <taxon>Eukaryota</taxon>
        <taxon>Metazoa</taxon>
        <taxon>Ecdysozoa</taxon>
        <taxon>Tardigrada</taxon>
        <taxon>Eutardigrada</taxon>
        <taxon>Parachela</taxon>
        <taxon>Hypsibioidea</taxon>
        <taxon>Hypsibiidae</taxon>
        <taxon>Hypsibius</taxon>
    </lineage>
</organism>
<reference evidence="4" key="1">
    <citation type="submission" date="2017-01" db="EMBL/GenBank/DDBJ databases">
        <title>Comparative genomics of anhydrobiosis in the tardigrade Hypsibius dujardini.</title>
        <authorList>
            <person name="Yoshida Y."/>
            <person name="Koutsovoulos G."/>
            <person name="Laetsch D."/>
            <person name="Stevens L."/>
            <person name="Kumar S."/>
            <person name="Horikawa D."/>
            <person name="Ishino K."/>
            <person name="Komine S."/>
            <person name="Tomita M."/>
            <person name="Blaxter M."/>
            <person name="Arakawa K."/>
        </authorList>
    </citation>
    <scope>NUCLEOTIDE SEQUENCE [LARGE SCALE GENOMIC DNA]</scope>
    <source>
        <strain evidence="4">Z151</strain>
    </source>
</reference>
<sequence>MVAPMGSGTGSASVFLVVAAVALLLIAEGDAQYTNRAARRLSKGCARWGQACLGGHFKKRAKEFPSSTEQAELNTPQDLVGALNGLFPISSSNDDQQQLPDSNGPFLQQLSSSPDPDDRSPQHRALYPPGLFRIDRAFGLMPPRWQ</sequence>
<evidence type="ECO:0000256" key="2">
    <source>
        <dbReference type="SAM" id="SignalP"/>
    </source>
</evidence>
<protein>
    <submittedName>
        <fullName evidence="3">Uncharacterized protein</fullName>
    </submittedName>
</protein>